<dbReference type="Proteomes" id="UP000557307">
    <property type="component" value="Unassembled WGS sequence"/>
</dbReference>
<evidence type="ECO:0000313" key="7">
    <source>
        <dbReference type="EMBL" id="MBB5284837.1"/>
    </source>
</evidence>
<dbReference type="PANTHER" id="PTHR43133:SF46">
    <property type="entry name" value="RNA POLYMERASE SIGMA-70 FACTOR ECF SUBFAMILY"/>
    <property type="match status" value="1"/>
</dbReference>
<proteinExistence type="inferred from homology"/>
<dbReference type="NCBIfam" id="TIGR02937">
    <property type="entry name" value="sigma70-ECF"/>
    <property type="match status" value="1"/>
</dbReference>
<dbReference type="InterPro" id="IPR014284">
    <property type="entry name" value="RNA_pol_sigma-70_dom"/>
</dbReference>
<dbReference type="InterPro" id="IPR013325">
    <property type="entry name" value="RNA_pol_sigma_r2"/>
</dbReference>
<dbReference type="Pfam" id="PF08281">
    <property type="entry name" value="Sigma70_r4_2"/>
    <property type="match status" value="1"/>
</dbReference>
<comment type="similarity">
    <text evidence="1">Belongs to the sigma-70 factor family. ECF subfamily.</text>
</comment>
<dbReference type="InterPro" id="IPR036388">
    <property type="entry name" value="WH-like_DNA-bd_sf"/>
</dbReference>
<dbReference type="InterPro" id="IPR013324">
    <property type="entry name" value="RNA_pol_sigma_r3/r4-like"/>
</dbReference>
<evidence type="ECO:0000256" key="4">
    <source>
        <dbReference type="ARBA" id="ARBA00023163"/>
    </source>
</evidence>
<name>A0A840TT44_9BACT</name>
<organism evidence="7 8">
    <name type="scientific">Rhabdobacter roseus</name>
    <dbReference type="NCBI Taxonomy" id="1655419"/>
    <lineage>
        <taxon>Bacteria</taxon>
        <taxon>Pseudomonadati</taxon>
        <taxon>Bacteroidota</taxon>
        <taxon>Cytophagia</taxon>
        <taxon>Cytophagales</taxon>
        <taxon>Cytophagaceae</taxon>
        <taxon>Rhabdobacter</taxon>
    </lineage>
</organism>
<dbReference type="InterPro" id="IPR007627">
    <property type="entry name" value="RNA_pol_sigma70_r2"/>
</dbReference>
<dbReference type="SUPFAM" id="SSF88946">
    <property type="entry name" value="Sigma2 domain of RNA polymerase sigma factors"/>
    <property type="match status" value="1"/>
</dbReference>
<evidence type="ECO:0000256" key="3">
    <source>
        <dbReference type="ARBA" id="ARBA00023082"/>
    </source>
</evidence>
<evidence type="ECO:0000259" key="5">
    <source>
        <dbReference type="Pfam" id="PF04542"/>
    </source>
</evidence>
<evidence type="ECO:0000256" key="1">
    <source>
        <dbReference type="ARBA" id="ARBA00010641"/>
    </source>
</evidence>
<dbReference type="Gene3D" id="1.10.1740.10">
    <property type="match status" value="1"/>
</dbReference>
<keyword evidence="3" id="KW-0731">Sigma factor</keyword>
<dbReference type="GO" id="GO:0003677">
    <property type="term" value="F:DNA binding"/>
    <property type="evidence" value="ECO:0007669"/>
    <property type="project" value="InterPro"/>
</dbReference>
<keyword evidence="8" id="KW-1185">Reference proteome</keyword>
<keyword evidence="4" id="KW-0804">Transcription</keyword>
<dbReference type="GO" id="GO:0016987">
    <property type="term" value="F:sigma factor activity"/>
    <property type="evidence" value="ECO:0007669"/>
    <property type="project" value="UniProtKB-KW"/>
</dbReference>
<dbReference type="SUPFAM" id="SSF88659">
    <property type="entry name" value="Sigma3 and sigma4 domains of RNA polymerase sigma factors"/>
    <property type="match status" value="1"/>
</dbReference>
<comment type="caution">
    <text evidence="7">The sequence shown here is derived from an EMBL/GenBank/DDBJ whole genome shotgun (WGS) entry which is preliminary data.</text>
</comment>
<reference evidence="7 8" key="1">
    <citation type="submission" date="2020-08" db="EMBL/GenBank/DDBJ databases">
        <title>Genomic Encyclopedia of Type Strains, Phase IV (KMG-IV): sequencing the most valuable type-strain genomes for metagenomic binning, comparative biology and taxonomic classification.</title>
        <authorList>
            <person name="Goeker M."/>
        </authorList>
    </citation>
    <scope>NUCLEOTIDE SEQUENCE [LARGE SCALE GENOMIC DNA]</scope>
    <source>
        <strain evidence="7 8">DSM 105074</strain>
    </source>
</reference>
<accession>A0A840TT44</accession>
<sequence>MGRILPLFNQEAQLIKALQKADPRAQRQVYEKYSSRMLGLCIRYVGDKMTAEDILVEGFMKIFDKIDQFKSEGSFEGWIRRVMVNEALGYLRQRKRLLDDVELDEAQSIADYSYADQNLNAEELLQIIDRLPVGYRTVFNLYAIEGYSHAEIASALGITESTSKSQLHRARTMLQQLVAAWDNESKKKVDYEKASS</sequence>
<dbReference type="Gene3D" id="1.10.10.10">
    <property type="entry name" value="Winged helix-like DNA-binding domain superfamily/Winged helix DNA-binding domain"/>
    <property type="match status" value="1"/>
</dbReference>
<dbReference type="InterPro" id="IPR013249">
    <property type="entry name" value="RNA_pol_sigma70_r4_t2"/>
</dbReference>
<evidence type="ECO:0000259" key="6">
    <source>
        <dbReference type="Pfam" id="PF08281"/>
    </source>
</evidence>
<dbReference type="Pfam" id="PF04542">
    <property type="entry name" value="Sigma70_r2"/>
    <property type="match status" value="1"/>
</dbReference>
<dbReference type="AlphaFoldDB" id="A0A840TT44"/>
<evidence type="ECO:0000313" key="8">
    <source>
        <dbReference type="Proteomes" id="UP000557307"/>
    </source>
</evidence>
<feature type="domain" description="RNA polymerase sigma factor 70 region 4 type 2" evidence="6">
    <location>
        <begin position="122"/>
        <end position="174"/>
    </location>
</feature>
<feature type="domain" description="RNA polymerase sigma-70 region 2" evidence="5">
    <location>
        <begin position="30"/>
        <end position="96"/>
    </location>
</feature>
<dbReference type="InterPro" id="IPR039425">
    <property type="entry name" value="RNA_pol_sigma-70-like"/>
</dbReference>
<dbReference type="PANTHER" id="PTHR43133">
    <property type="entry name" value="RNA POLYMERASE ECF-TYPE SIGMA FACTO"/>
    <property type="match status" value="1"/>
</dbReference>
<gene>
    <name evidence="7" type="ORF">HNQ92_002985</name>
</gene>
<protein>
    <submittedName>
        <fullName evidence="7">RNA polymerase sigma-70 factor (ECF subfamily)</fullName>
    </submittedName>
</protein>
<dbReference type="RefSeq" id="WP_184174792.1">
    <property type="nucleotide sequence ID" value="NZ_JACHGF010000004.1"/>
</dbReference>
<evidence type="ECO:0000256" key="2">
    <source>
        <dbReference type="ARBA" id="ARBA00023015"/>
    </source>
</evidence>
<dbReference type="GO" id="GO:0006352">
    <property type="term" value="P:DNA-templated transcription initiation"/>
    <property type="evidence" value="ECO:0007669"/>
    <property type="project" value="InterPro"/>
</dbReference>
<dbReference type="EMBL" id="JACHGF010000004">
    <property type="protein sequence ID" value="MBB5284837.1"/>
    <property type="molecule type" value="Genomic_DNA"/>
</dbReference>
<dbReference type="CDD" id="cd06171">
    <property type="entry name" value="Sigma70_r4"/>
    <property type="match status" value="1"/>
</dbReference>
<keyword evidence="2" id="KW-0805">Transcription regulation</keyword>